<dbReference type="EMBL" id="BRZM01000005">
    <property type="protein sequence ID" value="GLD48152.1"/>
    <property type="molecule type" value="Genomic_DNA"/>
</dbReference>
<dbReference type="Proteomes" id="UP001279410">
    <property type="component" value="Unassembled WGS sequence"/>
</dbReference>
<evidence type="ECO:0000313" key="2">
    <source>
        <dbReference type="Proteomes" id="UP001279410"/>
    </source>
</evidence>
<reference evidence="1" key="1">
    <citation type="submission" date="2022-08" db="EMBL/GenBank/DDBJ databases">
        <title>Genome sequencing of akame (Lates japonicus).</title>
        <authorList>
            <person name="Hashiguchi Y."/>
            <person name="Takahashi H."/>
        </authorList>
    </citation>
    <scope>NUCLEOTIDE SEQUENCE</scope>
    <source>
        <strain evidence="1">Kochi</strain>
    </source>
</reference>
<evidence type="ECO:0000313" key="1">
    <source>
        <dbReference type="EMBL" id="GLD48152.1"/>
    </source>
</evidence>
<gene>
    <name evidence="1" type="ORF">AKAME5_000217500</name>
</gene>
<proteinExistence type="predicted"/>
<protein>
    <submittedName>
        <fullName evidence="1">Uncharacterized protein</fullName>
    </submittedName>
</protein>
<dbReference type="AlphaFoldDB" id="A0AAD3QXA3"/>
<organism evidence="1 2">
    <name type="scientific">Lates japonicus</name>
    <name type="common">Japanese lates</name>
    <dbReference type="NCBI Taxonomy" id="270547"/>
    <lineage>
        <taxon>Eukaryota</taxon>
        <taxon>Metazoa</taxon>
        <taxon>Chordata</taxon>
        <taxon>Craniata</taxon>
        <taxon>Vertebrata</taxon>
        <taxon>Euteleostomi</taxon>
        <taxon>Actinopterygii</taxon>
        <taxon>Neopterygii</taxon>
        <taxon>Teleostei</taxon>
        <taxon>Neoteleostei</taxon>
        <taxon>Acanthomorphata</taxon>
        <taxon>Carangaria</taxon>
        <taxon>Carangaria incertae sedis</taxon>
        <taxon>Centropomidae</taxon>
        <taxon>Lates</taxon>
    </lineage>
</organism>
<comment type="caution">
    <text evidence="1">The sequence shown here is derived from an EMBL/GenBank/DDBJ whole genome shotgun (WGS) entry which is preliminary data.</text>
</comment>
<sequence length="115" mass="12900">MMIAKCFPKYFWIQWIINMCAHLKTTAQIHWVSIPDHQHKIVSYKVEKEPTGQIKLNIQTHLTVGQSALSRFAWQFSASSSELCSRSGPPPLFPQCTCILSDSRLPAGGLAGSRN</sequence>
<name>A0AAD3QXA3_LATJO</name>
<keyword evidence="2" id="KW-1185">Reference proteome</keyword>
<accession>A0AAD3QXA3</accession>